<evidence type="ECO:0000313" key="3">
    <source>
        <dbReference type="Proteomes" id="UP000419138"/>
    </source>
</evidence>
<dbReference type="PIRSF" id="PIRSF029171">
    <property type="entry name" value="Esterase_LipA"/>
    <property type="match status" value="1"/>
</dbReference>
<dbReference type="Proteomes" id="UP000419138">
    <property type="component" value="Unassembled WGS sequence"/>
</dbReference>
<organism evidence="2 3">
    <name type="scientific">Streptomyces jumonjinensis</name>
    <dbReference type="NCBI Taxonomy" id="1945"/>
    <lineage>
        <taxon>Bacteria</taxon>
        <taxon>Bacillati</taxon>
        <taxon>Actinomycetota</taxon>
        <taxon>Actinomycetes</taxon>
        <taxon>Kitasatosporales</taxon>
        <taxon>Streptomycetaceae</taxon>
        <taxon>Streptomyces</taxon>
    </lineage>
</organism>
<dbReference type="InterPro" id="IPR029058">
    <property type="entry name" value="AB_hydrolase_fold"/>
</dbReference>
<evidence type="ECO:0000313" key="2">
    <source>
        <dbReference type="EMBL" id="MQT02087.1"/>
    </source>
</evidence>
<evidence type="ECO:0008006" key="4">
    <source>
        <dbReference type="Google" id="ProtNLM"/>
    </source>
</evidence>
<dbReference type="GO" id="GO:0016042">
    <property type="term" value="P:lipid catabolic process"/>
    <property type="evidence" value="ECO:0007669"/>
    <property type="project" value="InterPro"/>
</dbReference>
<dbReference type="Gene3D" id="3.40.50.1820">
    <property type="entry name" value="alpha/beta hydrolase"/>
    <property type="match status" value="1"/>
</dbReference>
<accession>A0A646KJA5</accession>
<sequence>MESNPTRGAAVRGLLAGALALGGVTALVAPASAAESARAGQRGSVVSVEKRATIDAAGVIAALGDTVDAGAVRYGVTPYVVTYRTTDHTGVPTTASQLVVLPENGDRTLSTVSWLHGTIVYKGDVATVRTDTNDYRAALLFASTGRAVSAPDYIGLGRNSPGVHPYGDPRATVSASVDALRSARSVVHGEGRELEREVQISGFSQGGPAAMTVGRALQRKGADPYFRLGALAPVGGPFDLSAFEAAAADDRIDKSAIYLAYFVTAWNRMYGGLYDSPGEAFKSPYDATVEGLFDGNHTPRQILEGLPQASRDLFTPEFLERIRHPEGVLKDRLRALDTTCDWQPQAPVRIFHGRGDKDVAFAHAEHCTAQLKANGAKPKLVDVGPYDHNSSVRQALPRIVRFFDKAAS</sequence>
<feature type="chain" id="PRO_5025065403" description="Alpha/beta hydrolase" evidence="1">
    <location>
        <begin position="34"/>
        <end position="408"/>
    </location>
</feature>
<keyword evidence="1" id="KW-0732">Signal</keyword>
<dbReference type="PANTHER" id="PTHR34853">
    <property type="match status" value="1"/>
</dbReference>
<dbReference type="RefSeq" id="WP_153523769.1">
    <property type="nucleotide sequence ID" value="NZ_JBEPDZ010000007.1"/>
</dbReference>
<keyword evidence="3" id="KW-1185">Reference proteome</keyword>
<gene>
    <name evidence="2" type="ORF">FF041_18315</name>
</gene>
<protein>
    <recommendedName>
        <fullName evidence="4">Alpha/beta hydrolase</fullName>
    </recommendedName>
</protein>
<comment type="caution">
    <text evidence="2">The sequence shown here is derived from an EMBL/GenBank/DDBJ whole genome shotgun (WGS) entry which is preliminary data.</text>
</comment>
<dbReference type="Gene3D" id="1.10.260.160">
    <property type="match status" value="1"/>
</dbReference>
<proteinExistence type="predicted"/>
<dbReference type="SUPFAM" id="SSF53474">
    <property type="entry name" value="alpha/beta-Hydrolases"/>
    <property type="match status" value="1"/>
</dbReference>
<feature type="signal peptide" evidence="1">
    <location>
        <begin position="1"/>
        <end position="33"/>
    </location>
</feature>
<dbReference type="EMBL" id="VCLA01000145">
    <property type="protein sequence ID" value="MQT02087.1"/>
    <property type="molecule type" value="Genomic_DNA"/>
</dbReference>
<evidence type="ECO:0000256" key="1">
    <source>
        <dbReference type="SAM" id="SignalP"/>
    </source>
</evidence>
<dbReference type="InterPro" id="IPR005152">
    <property type="entry name" value="Lipase_secreted"/>
</dbReference>
<dbReference type="OrthoDB" id="4857813at2"/>
<name>A0A646KJA5_STRJU</name>
<dbReference type="GO" id="GO:0004806">
    <property type="term" value="F:triacylglycerol lipase activity"/>
    <property type="evidence" value="ECO:0007669"/>
    <property type="project" value="InterPro"/>
</dbReference>
<reference evidence="2 3" key="1">
    <citation type="submission" date="2019-05" db="EMBL/GenBank/DDBJ databases">
        <title>Comparative genomics and metabolomics analyses of clavulanic acid producing Streptomyces species provides insight into specialized metabolism and evolution of beta-lactam biosynthetic gene clusters.</title>
        <authorList>
            <person name="Moore M.A."/>
            <person name="Cruz-Morales P."/>
            <person name="Barona Gomez F."/>
            <person name="Kapil T."/>
        </authorList>
    </citation>
    <scope>NUCLEOTIDE SEQUENCE [LARGE SCALE GENOMIC DNA]</scope>
    <source>
        <strain evidence="2 3">NRRL 5741</strain>
    </source>
</reference>
<dbReference type="AlphaFoldDB" id="A0A646KJA5"/>
<dbReference type="PANTHER" id="PTHR34853:SF1">
    <property type="entry name" value="LIPASE 5"/>
    <property type="match status" value="1"/>
</dbReference>